<feature type="compositionally biased region" description="Pro residues" evidence="2">
    <location>
        <begin position="615"/>
        <end position="627"/>
    </location>
</feature>
<sequence>MLDELDPTLALATVSNLTNVTLGGSTWTAAEVSPPRQDLGVLKKLPQPPLSAKPPRVTSAGATTSNTATIVQHRVWSASSGGCASTVDRAATLVVHEHFAMSAKPLSRKDRADQAAAARREHLNLPPCRPSRVISSASTSPRQQTTSDETRPVTTQHRSRRNKTEMTATRPSASAPSFQRVYSAPQERGLHISTPSHLTPAQAQLQWQQAQPRDPRLDLPPQLAALLDEIIRNLSSNNNNDNTRPGSGYRTNPRDAPQWYSYPSSSSEQMHNAFTEDELMHSEPDPRVFEGLWIRRQEHEAYIRKVLEKMAVEFYTETLPVAYQEAIKEAQGEGMKRVQQSVSPPHAPRSATALSMLLPTTTTRTGVISPTASSQQLTTTATLAAGGGRRSESLTPGLSMQTQISTGLPTLQQLETKKTAPKATTPRGGPSAARRPLASPTHKVPSNEERVKEGIAARVAALQQEIEQCKKVLAEKMKQQEIAQTLAAKESASSAAATAVEEQANSNNQQDAFAFTVPFDTNLQAMSGSGGTPSDRLGGERMAGVVNMVRRKSFNPFDKVERSIRFRQQATFALRRKLRALIEKRRPGNSILSTFRVGGDRETLSINVARNISPPQTPSVVSPPPTGPSGNVSPDQPSSLAPAAAAAVVVATNPTDSPTDVSVGTPSLQPVTLNAPLLALLETYELPTFFREPLSFAERSYSEYHDIAAAVKRSQQSIQTLTKGTLEEKKRLLMELGIQLPTESSSSPPHGGVRRVASMFKAAGRKFSNTRLGGGRGNKNNRKGSPKKNAKDAKVLPATTASGRFLYCDAAVQTTLDEELLVYMYHRIENVHSQEAAYRDMWRTMYVALKNVVLLWEDVEVDLSCARCKSMLVDAMIISPCGTTVCGECLRYDDEDSLVQYERPDCGCTNHEGSMPNKWMRRFCKGFIARDVPGAITPVPSEATLGELDYQLKVIGDAMGLVKKTRIGVTVRESAEKRKQNANLAATNSSSGGGILVASSATSRPNKKGAAFGKSAAKGNERRKRSVVMIKGLDDASGDEDAITSPKGKSKEFAEKSTPVVNHPMAAVLQQLGAEDFATSLQEHMIHLYKRKITNTVYRQFRR</sequence>
<feature type="coiled-coil region" evidence="1">
    <location>
        <begin position="452"/>
        <end position="479"/>
    </location>
</feature>
<protein>
    <recommendedName>
        <fullName evidence="5">Zinc finger protein</fullName>
    </recommendedName>
</protein>
<feature type="compositionally biased region" description="Basic residues" evidence="2">
    <location>
        <begin position="779"/>
        <end position="788"/>
    </location>
</feature>
<organism evidence="3 4">
    <name type="scientific">Bodo saltans</name>
    <name type="common">Flagellated protozoan</name>
    <dbReference type="NCBI Taxonomy" id="75058"/>
    <lineage>
        <taxon>Eukaryota</taxon>
        <taxon>Discoba</taxon>
        <taxon>Euglenozoa</taxon>
        <taxon>Kinetoplastea</taxon>
        <taxon>Metakinetoplastina</taxon>
        <taxon>Eubodonida</taxon>
        <taxon>Bodonidae</taxon>
        <taxon>Bodo</taxon>
    </lineage>
</organism>
<feature type="compositionally biased region" description="Polar residues" evidence="2">
    <location>
        <begin position="133"/>
        <end position="156"/>
    </location>
</feature>
<evidence type="ECO:0000313" key="4">
    <source>
        <dbReference type="Proteomes" id="UP000051952"/>
    </source>
</evidence>
<feature type="compositionally biased region" description="Basic and acidic residues" evidence="2">
    <location>
        <begin position="107"/>
        <end position="123"/>
    </location>
</feature>
<feature type="region of interest" description="Disordered" evidence="2">
    <location>
        <begin position="105"/>
        <end position="178"/>
    </location>
</feature>
<feature type="compositionally biased region" description="Low complexity" evidence="2">
    <location>
        <begin position="371"/>
        <end position="384"/>
    </location>
</feature>
<name>A0A0S4JNJ2_BODSA</name>
<accession>A0A0S4JNJ2</accession>
<evidence type="ECO:0000313" key="3">
    <source>
        <dbReference type="EMBL" id="CUG93115.1"/>
    </source>
</evidence>
<feature type="region of interest" description="Disordered" evidence="2">
    <location>
        <begin position="365"/>
        <end position="451"/>
    </location>
</feature>
<evidence type="ECO:0000256" key="2">
    <source>
        <dbReference type="SAM" id="MobiDB-lite"/>
    </source>
</evidence>
<feature type="region of interest" description="Disordered" evidence="2">
    <location>
        <begin position="235"/>
        <end position="270"/>
    </location>
</feature>
<feature type="compositionally biased region" description="Polar residues" evidence="2">
    <location>
        <begin position="393"/>
        <end position="414"/>
    </location>
</feature>
<feature type="region of interest" description="Disordered" evidence="2">
    <location>
        <begin position="767"/>
        <end position="793"/>
    </location>
</feature>
<dbReference type="EMBL" id="CYKH01002119">
    <property type="protein sequence ID" value="CUG93115.1"/>
    <property type="molecule type" value="Genomic_DNA"/>
</dbReference>
<reference evidence="4" key="1">
    <citation type="submission" date="2015-09" db="EMBL/GenBank/DDBJ databases">
        <authorList>
            <consortium name="Pathogen Informatics"/>
        </authorList>
    </citation>
    <scope>NUCLEOTIDE SEQUENCE [LARGE SCALE GENOMIC DNA]</scope>
    <source>
        <strain evidence="4">Lake Konstanz</strain>
    </source>
</reference>
<feature type="region of interest" description="Disordered" evidence="2">
    <location>
        <begin position="610"/>
        <end position="639"/>
    </location>
</feature>
<feature type="region of interest" description="Disordered" evidence="2">
    <location>
        <begin position="38"/>
        <end position="62"/>
    </location>
</feature>
<keyword evidence="4" id="KW-1185">Reference proteome</keyword>
<feature type="compositionally biased region" description="Polar residues" evidence="2">
    <location>
        <begin position="261"/>
        <end position="270"/>
    </location>
</feature>
<proteinExistence type="predicted"/>
<evidence type="ECO:0000256" key="1">
    <source>
        <dbReference type="SAM" id="Coils"/>
    </source>
</evidence>
<feature type="compositionally biased region" description="Polar residues" evidence="2">
    <location>
        <begin position="165"/>
        <end position="177"/>
    </location>
</feature>
<evidence type="ECO:0008006" key="5">
    <source>
        <dbReference type="Google" id="ProtNLM"/>
    </source>
</evidence>
<feature type="compositionally biased region" description="Low complexity" evidence="2">
    <location>
        <begin position="1008"/>
        <end position="1018"/>
    </location>
</feature>
<feature type="region of interest" description="Disordered" evidence="2">
    <location>
        <begin position="1000"/>
        <end position="1020"/>
    </location>
</feature>
<dbReference type="VEuPathDB" id="TriTrypDB:BSAL_40830"/>
<dbReference type="Proteomes" id="UP000051952">
    <property type="component" value="Unassembled WGS sequence"/>
</dbReference>
<gene>
    <name evidence="3" type="ORF">BSAL_40830</name>
</gene>
<dbReference type="AlphaFoldDB" id="A0A0S4JNJ2"/>
<keyword evidence="1" id="KW-0175">Coiled coil</keyword>